<gene>
    <name evidence="2" type="ORF">ERS008502_00890</name>
</gene>
<sequence length="59" mass="6218">MLEYPRQAAFLGLLLSITVAFVLGAVFTGLVGFTDEPESAEQSAKAAETPMAQAQMNQG</sequence>
<proteinExistence type="predicted"/>
<evidence type="ECO:0000256" key="1">
    <source>
        <dbReference type="SAM" id="MobiDB-lite"/>
    </source>
</evidence>
<reference evidence="2 3" key="1">
    <citation type="submission" date="2015-03" db="EMBL/GenBank/DDBJ databases">
        <authorList>
            <consortium name="Pathogen Informatics"/>
            <person name="Murphy D."/>
        </authorList>
    </citation>
    <scope>NUCLEOTIDE SEQUENCE [LARGE SCALE GENOMIC DNA]</scope>
    <source>
        <strain evidence="2 3">FE82747</strain>
    </source>
</reference>
<organism evidence="2 3">
    <name type="scientific">Yersinia mollaretii</name>
    <dbReference type="NCBI Taxonomy" id="33060"/>
    <lineage>
        <taxon>Bacteria</taxon>
        <taxon>Pseudomonadati</taxon>
        <taxon>Pseudomonadota</taxon>
        <taxon>Gammaproteobacteria</taxon>
        <taxon>Enterobacterales</taxon>
        <taxon>Yersiniaceae</taxon>
        <taxon>Yersinia</taxon>
    </lineage>
</organism>
<comment type="caution">
    <text evidence="2">The sequence shown here is derived from an EMBL/GenBank/DDBJ whole genome shotgun (WGS) entry which is preliminary data.</text>
</comment>
<dbReference type="Proteomes" id="UP000040841">
    <property type="component" value="Unassembled WGS sequence"/>
</dbReference>
<protein>
    <submittedName>
        <fullName evidence="2">PTS-system permease</fullName>
    </submittedName>
</protein>
<feature type="region of interest" description="Disordered" evidence="1">
    <location>
        <begin position="38"/>
        <end position="59"/>
    </location>
</feature>
<accession>A0AA36PIA9</accession>
<evidence type="ECO:0000313" key="3">
    <source>
        <dbReference type="Proteomes" id="UP000040841"/>
    </source>
</evidence>
<evidence type="ECO:0000313" key="2">
    <source>
        <dbReference type="EMBL" id="CNH59476.1"/>
    </source>
</evidence>
<dbReference type="EMBL" id="CQBM01000001">
    <property type="protein sequence ID" value="CNH59476.1"/>
    <property type="molecule type" value="Genomic_DNA"/>
</dbReference>
<dbReference type="AlphaFoldDB" id="A0AA36PIA9"/>
<name>A0AA36PIA9_YERMO</name>